<dbReference type="InterPro" id="IPR032675">
    <property type="entry name" value="LRR_dom_sf"/>
</dbReference>
<evidence type="ECO:0000259" key="11">
    <source>
        <dbReference type="Pfam" id="PF23282"/>
    </source>
</evidence>
<keyword evidence="3" id="KW-0677">Repeat</keyword>
<dbReference type="InterPro" id="IPR011713">
    <property type="entry name" value="Leu-rich_rpt_3"/>
</dbReference>
<dbReference type="InterPro" id="IPR045344">
    <property type="entry name" value="C-JID"/>
</dbReference>
<evidence type="ECO:0000313" key="14">
    <source>
        <dbReference type="EMBL" id="SPC87449.1"/>
    </source>
</evidence>
<dbReference type="SUPFAM" id="SSF52058">
    <property type="entry name" value="L domain-like"/>
    <property type="match status" value="2"/>
</dbReference>
<evidence type="ECO:0000256" key="4">
    <source>
        <dbReference type="ARBA" id="ARBA00022821"/>
    </source>
</evidence>
<dbReference type="InterPro" id="IPR001611">
    <property type="entry name" value="Leu-rich_rpt"/>
</dbReference>
<dbReference type="InterPro" id="IPR003591">
    <property type="entry name" value="Leu-rich_rpt_typical-subtyp"/>
</dbReference>
<dbReference type="PANTHER" id="PTHR11017">
    <property type="entry name" value="LEUCINE-RICH REPEAT-CONTAINING PROTEIN"/>
    <property type="match status" value="1"/>
</dbReference>
<dbReference type="InterPro" id="IPR058192">
    <property type="entry name" value="WHD_ROQ1-like"/>
</dbReference>
<dbReference type="Pfam" id="PF23286">
    <property type="entry name" value="LRR_13"/>
    <property type="match status" value="1"/>
</dbReference>
<evidence type="ECO:0000259" key="12">
    <source>
        <dbReference type="Pfam" id="PF23286"/>
    </source>
</evidence>
<dbReference type="InterPro" id="IPR002182">
    <property type="entry name" value="NB-ARC"/>
</dbReference>
<dbReference type="EMBL" id="OIVN01000922">
    <property type="protein sequence ID" value="SPC87449.1"/>
    <property type="molecule type" value="Genomic_DNA"/>
</dbReference>
<feature type="domain" description="Disease resistance protein Roq1-like winged-helix" evidence="11">
    <location>
        <begin position="224"/>
        <end position="291"/>
    </location>
</feature>
<evidence type="ECO:0000259" key="10">
    <source>
        <dbReference type="Pfam" id="PF23247"/>
    </source>
</evidence>
<keyword evidence="5" id="KW-0520">NAD</keyword>
<dbReference type="Pfam" id="PF00560">
    <property type="entry name" value="LRR_1"/>
    <property type="match status" value="1"/>
</dbReference>
<evidence type="ECO:0000259" key="8">
    <source>
        <dbReference type="Pfam" id="PF00931"/>
    </source>
</evidence>
<dbReference type="Pfam" id="PF23247">
    <property type="entry name" value="LRR_RPS2"/>
    <property type="match status" value="1"/>
</dbReference>
<evidence type="ECO:0000256" key="6">
    <source>
        <dbReference type="ARBA" id="ARBA00047304"/>
    </source>
</evidence>
<evidence type="ECO:0000259" key="9">
    <source>
        <dbReference type="Pfam" id="PF20160"/>
    </source>
</evidence>
<dbReference type="Pfam" id="PF23598">
    <property type="entry name" value="LRR_14"/>
    <property type="match status" value="1"/>
</dbReference>
<evidence type="ECO:0000256" key="2">
    <source>
        <dbReference type="ARBA" id="ARBA00022614"/>
    </source>
</evidence>
<feature type="domain" description="Disease resistance protein At4g27190-like leucine-rich repeats" evidence="10">
    <location>
        <begin position="1333"/>
        <end position="1445"/>
    </location>
</feature>
<dbReference type="InterPro" id="IPR044974">
    <property type="entry name" value="Disease_R_plants"/>
</dbReference>
<dbReference type="PANTHER" id="PTHR11017:SF559">
    <property type="entry name" value="DISEASE RESISTANCE PROTEIN CHL1"/>
    <property type="match status" value="1"/>
</dbReference>
<dbReference type="InterPro" id="IPR055414">
    <property type="entry name" value="LRR_R13L4/SHOC2-like"/>
</dbReference>
<dbReference type="Gene3D" id="1.10.8.430">
    <property type="entry name" value="Helical domain of apoptotic protease-activating factors"/>
    <property type="match status" value="1"/>
</dbReference>
<evidence type="ECO:0000256" key="1">
    <source>
        <dbReference type="ARBA" id="ARBA00011982"/>
    </source>
</evidence>
<dbReference type="PRINTS" id="PR00364">
    <property type="entry name" value="DISEASERSIST"/>
</dbReference>
<feature type="region of interest" description="Disordered" evidence="7">
    <location>
        <begin position="919"/>
        <end position="943"/>
    </location>
</feature>
<accession>A0A2N9FKL9</accession>
<organism evidence="14">
    <name type="scientific">Fagus sylvatica</name>
    <name type="common">Beechnut</name>
    <dbReference type="NCBI Taxonomy" id="28930"/>
    <lineage>
        <taxon>Eukaryota</taxon>
        <taxon>Viridiplantae</taxon>
        <taxon>Streptophyta</taxon>
        <taxon>Embryophyta</taxon>
        <taxon>Tracheophyta</taxon>
        <taxon>Spermatophyta</taxon>
        <taxon>Magnoliopsida</taxon>
        <taxon>eudicotyledons</taxon>
        <taxon>Gunneridae</taxon>
        <taxon>Pentapetalae</taxon>
        <taxon>rosids</taxon>
        <taxon>fabids</taxon>
        <taxon>Fagales</taxon>
        <taxon>Fagaceae</taxon>
        <taxon>Fagus</taxon>
    </lineage>
</organism>
<comment type="catalytic activity">
    <reaction evidence="6">
        <text>NAD(+) + H2O = ADP-D-ribose + nicotinamide + H(+)</text>
        <dbReference type="Rhea" id="RHEA:16301"/>
        <dbReference type="ChEBI" id="CHEBI:15377"/>
        <dbReference type="ChEBI" id="CHEBI:15378"/>
        <dbReference type="ChEBI" id="CHEBI:17154"/>
        <dbReference type="ChEBI" id="CHEBI:57540"/>
        <dbReference type="ChEBI" id="CHEBI:57967"/>
        <dbReference type="EC" id="3.2.2.6"/>
    </reaction>
    <physiologicalReaction direction="left-to-right" evidence="6">
        <dbReference type="Rhea" id="RHEA:16302"/>
    </physiologicalReaction>
</comment>
<dbReference type="SUPFAM" id="SSF52540">
    <property type="entry name" value="P-loop containing nucleoside triphosphate hydrolases"/>
    <property type="match status" value="1"/>
</dbReference>
<evidence type="ECO:0000256" key="3">
    <source>
        <dbReference type="ARBA" id="ARBA00022737"/>
    </source>
</evidence>
<dbReference type="Pfam" id="PF07725">
    <property type="entry name" value="LRR_3"/>
    <property type="match status" value="1"/>
</dbReference>
<dbReference type="GO" id="GO:0006952">
    <property type="term" value="P:defense response"/>
    <property type="evidence" value="ECO:0007669"/>
    <property type="project" value="UniProtKB-KW"/>
</dbReference>
<dbReference type="Pfam" id="PF13855">
    <property type="entry name" value="LRR_8"/>
    <property type="match status" value="1"/>
</dbReference>
<keyword evidence="4" id="KW-0611">Plant defense</keyword>
<dbReference type="Pfam" id="PF23282">
    <property type="entry name" value="WHD_ROQ1"/>
    <property type="match status" value="1"/>
</dbReference>
<evidence type="ECO:0000259" key="13">
    <source>
        <dbReference type="Pfam" id="PF23598"/>
    </source>
</evidence>
<proteinExistence type="predicted"/>
<gene>
    <name evidence="14" type="ORF">FSB_LOCUS15331</name>
</gene>
<dbReference type="InterPro" id="IPR027417">
    <property type="entry name" value="P-loop_NTPase"/>
</dbReference>
<dbReference type="InterPro" id="IPR057135">
    <property type="entry name" value="At4g27190-like_LRR"/>
</dbReference>
<sequence length="1570" mass="178610">MRIIGIWGMGGMGKTTLARVVYEMFSNQFEACSFIANVREVSKIDGLVQLQKKLLNELLMERDVNIHDVDNGILMIKNRLRHKKILLVLDDVNELEQLKTLAGEHGLFGLGSRVIVTTRDAHLLLTHKVNEIYMYKVEALNDDEALELFRLKAFGNFHPAEGYVKLSKAFVHYSNGLPLAIEVLGSLLFGRSIDEWKSELDRLNQIPKRGIHNVLQISFDALQVTEKEIFLIIACFLNHMDRENVIEILDYLELYPRIGLSVLIDKSLIKLHYNHLWMHDLLQDMGRNIVLQECPKDPEKLSRLWLNKDIDNMLAKNSGTKAVEGMVLELFEPKMQYLKFLKIDNVHLMHDPKHLPNSLRFLDWSGCQLKSLPSSFQSNNLVELCMRHSNIKQLWKGTKSFERLKFIHLAGSLELIETPDFTKVPILEKLAAKTFRTLPSKFEMESLEILNLSGCSKVKRIPEFGKNMERVLKLYLDGTAIKKLPTSIKHLTGLISLNLGDCKHLVCLPYTIFNLKLLKDVDIVGCSNLMRLPENLGNAESVAELDMSGTAIRHVPSSIGLLKNLKVLAFRGCKGSSLSDKSRCETLPSDLTWISSEPMDFPSFSQSGLCSLTRLDLRDCNLKAIPNDIDNLLSLEILDLIGNDFVCLPESISRLSNLKSMWLDNCTSLQTLPKLPLNIWDMGARSCSSLQMLPDQLKVTEFLHFDDCFKLTPNQGFTDMYIAMIKKYLQGLLSPQDVFNMNIVIPGSEIPKWFSHQSIGAEVYLKEPSHLRNDWIGIALCAVFCSNRNDGLLSWSLIVNGNKKNLGRRCYIENHKILSDHLWLIYVTPEIFNDEWIKSVWECDANGFCQIGIRIGPAHGFEVKKCGLRMVYKKDIEDLIRTTAQCSNNITPYEGLDVLHHNSDNLTVVAEGNKVKQSRDYYDGARPSGKGSSNDLPRPKEIPAKIMSHESVRDRDLTGLLERPIAEEGSEEQITLASQGVVFDVEAVDMTIDSSEETQSEIEDMEMEPAAIGQRGSEANQHEEARILMQGDKGLTKPPKDEDWENAKEIYLMNNELSVLPENPRCPKLSALFLQRNYKLRMIPPSFFDHMPALQVLNLSRTGIKSLPDSIIRLFNLKRLFLNDCHCFMMLSPKVGELKQLEVLDLEGTEIMHLPQEIKNLTNLTCLKVSFYEYMSNGGRTWQSNVVVPCGVISAMSQLKELNIDVDPDDKRWDACVEAILTEVSNLMRLNTLKFYFPRVELLRHLQWNSPMEGIYTSLSHFRFTVGHHVKRITSQVPRDVKFEFELERWERCLKYINGVGVPGDIKKVLQQVTALFLDRHATVKKLSDLGIGNMRQLKCCVVGECNEVQVIIDEADAYEEDDDSNEIAAESHGTEKIVLGSLEYLYVYRMKGLRSIWEGSVQKNSLYLLKSLTLNTCPQLTTIFTQGLLANLCNLEELKVEDCRSIRGLVSCEISAEHKTSYFLPNLKKISLHFMPGLVSISGGLHIAPKVEWLSFYNCPKLKNPFIEEVSSQDLKEIKGDMSWWKKLELIASLSIDRHPWIAVYLLYAHTHVAAMALRPTYINVVHLV</sequence>
<feature type="domain" description="Disease resistance R13L4/SHOC-2-like LRR" evidence="13">
    <location>
        <begin position="1130"/>
        <end position="1244"/>
    </location>
</feature>
<protein>
    <recommendedName>
        <fullName evidence="1">ADP-ribosyl cyclase/cyclic ADP-ribose hydrolase</fullName>
        <ecNumber evidence="1">3.2.2.6</ecNumber>
    </recommendedName>
</protein>
<evidence type="ECO:0000256" key="5">
    <source>
        <dbReference type="ARBA" id="ARBA00023027"/>
    </source>
</evidence>
<dbReference type="GO" id="GO:0043531">
    <property type="term" value="F:ADP binding"/>
    <property type="evidence" value="ECO:0007669"/>
    <property type="project" value="InterPro"/>
</dbReference>
<dbReference type="InterPro" id="IPR058546">
    <property type="entry name" value="RPS4B/Roq1-like_LRR"/>
</dbReference>
<dbReference type="Pfam" id="PF20160">
    <property type="entry name" value="C-JID"/>
    <property type="match status" value="1"/>
</dbReference>
<feature type="domain" description="NB-ARC" evidence="8">
    <location>
        <begin position="3"/>
        <end position="155"/>
    </location>
</feature>
<feature type="domain" description="C-JID" evidence="9">
    <location>
        <begin position="745"/>
        <end position="877"/>
    </location>
</feature>
<dbReference type="GO" id="GO:0061809">
    <property type="term" value="F:NAD+ nucleosidase activity, cyclic ADP-ribose generating"/>
    <property type="evidence" value="ECO:0007669"/>
    <property type="project" value="UniProtKB-EC"/>
</dbReference>
<dbReference type="GO" id="GO:0051707">
    <property type="term" value="P:response to other organism"/>
    <property type="evidence" value="ECO:0007669"/>
    <property type="project" value="UniProtKB-ARBA"/>
</dbReference>
<name>A0A2N9FKL9_FAGSY</name>
<evidence type="ECO:0000256" key="7">
    <source>
        <dbReference type="SAM" id="MobiDB-lite"/>
    </source>
</evidence>
<dbReference type="Pfam" id="PF00931">
    <property type="entry name" value="NB-ARC"/>
    <property type="match status" value="1"/>
</dbReference>
<dbReference type="Gene3D" id="3.40.50.300">
    <property type="entry name" value="P-loop containing nucleotide triphosphate hydrolases"/>
    <property type="match status" value="1"/>
</dbReference>
<reference evidence="14" key="1">
    <citation type="submission" date="2018-02" db="EMBL/GenBank/DDBJ databases">
        <authorList>
            <person name="Cohen D.B."/>
            <person name="Kent A.D."/>
        </authorList>
    </citation>
    <scope>NUCLEOTIDE SEQUENCE</scope>
</reference>
<dbReference type="EC" id="3.2.2.6" evidence="1"/>
<dbReference type="Gene3D" id="3.80.10.10">
    <property type="entry name" value="Ribonuclease Inhibitor"/>
    <property type="match status" value="5"/>
</dbReference>
<dbReference type="InterPro" id="IPR042197">
    <property type="entry name" value="Apaf_helical"/>
</dbReference>
<dbReference type="SMART" id="SM00369">
    <property type="entry name" value="LRR_TYP"/>
    <property type="match status" value="5"/>
</dbReference>
<feature type="domain" description="Disease resistance protein RPS4B/Roq1-like leucine-rich repeats" evidence="12">
    <location>
        <begin position="445"/>
        <end position="529"/>
    </location>
</feature>
<keyword evidence="2" id="KW-0433">Leucine-rich repeat</keyword>